<feature type="region of interest" description="Disordered" evidence="1">
    <location>
        <begin position="1"/>
        <end position="80"/>
    </location>
</feature>
<feature type="compositionally biased region" description="Basic and acidic residues" evidence="1">
    <location>
        <begin position="1"/>
        <end position="31"/>
    </location>
</feature>
<evidence type="ECO:0000313" key="2">
    <source>
        <dbReference type="EnsemblMetazoa" id="G33035.1:cds"/>
    </source>
</evidence>
<reference evidence="2" key="1">
    <citation type="submission" date="2022-08" db="UniProtKB">
        <authorList>
            <consortium name="EnsemblMetazoa"/>
        </authorList>
    </citation>
    <scope>IDENTIFICATION</scope>
    <source>
        <strain evidence="2">05x7-T-G4-1.051#20</strain>
    </source>
</reference>
<dbReference type="Proteomes" id="UP000005408">
    <property type="component" value="Unassembled WGS sequence"/>
</dbReference>
<dbReference type="AlphaFoldDB" id="A0A8W8MHF5"/>
<accession>A0A8W8MHF5</accession>
<evidence type="ECO:0000256" key="1">
    <source>
        <dbReference type="SAM" id="MobiDB-lite"/>
    </source>
</evidence>
<protein>
    <submittedName>
        <fullName evidence="2">Uncharacterized protein</fullName>
    </submittedName>
</protein>
<keyword evidence="3" id="KW-1185">Reference proteome</keyword>
<dbReference type="EnsemblMetazoa" id="G33035.1">
    <property type="protein sequence ID" value="G33035.1:cds"/>
    <property type="gene ID" value="G33035"/>
</dbReference>
<sequence length="80" mass="8950">MPRPSEEGGGRRSDVENPQPRDEETRPKEQLEMMESTATGKTDQDRPLPIGAKGGRPRTMPPKKSVLLTPPSYYLRSSKN</sequence>
<organism evidence="2 3">
    <name type="scientific">Magallana gigas</name>
    <name type="common">Pacific oyster</name>
    <name type="synonym">Crassostrea gigas</name>
    <dbReference type="NCBI Taxonomy" id="29159"/>
    <lineage>
        <taxon>Eukaryota</taxon>
        <taxon>Metazoa</taxon>
        <taxon>Spiralia</taxon>
        <taxon>Lophotrochozoa</taxon>
        <taxon>Mollusca</taxon>
        <taxon>Bivalvia</taxon>
        <taxon>Autobranchia</taxon>
        <taxon>Pteriomorphia</taxon>
        <taxon>Ostreida</taxon>
        <taxon>Ostreoidea</taxon>
        <taxon>Ostreidae</taxon>
        <taxon>Magallana</taxon>
    </lineage>
</organism>
<name>A0A8W8MHF5_MAGGI</name>
<evidence type="ECO:0000313" key="3">
    <source>
        <dbReference type="Proteomes" id="UP000005408"/>
    </source>
</evidence>
<proteinExistence type="predicted"/>